<comment type="caution">
    <text evidence="2">The sequence shown here is derived from an EMBL/GenBank/DDBJ whole genome shotgun (WGS) entry which is preliminary data.</text>
</comment>
<protein>
    <submittedName>
        <fullName evidence="2">Uncharacterized protein</fullName>
    </submittedName>
</protein>
<name>A0A3D8L1M0_9BACT</name>
<proteinExistence type="predicted"/>
<evidence type="ECO:0000313" key="2">
    <source>
        <dbReference type="EMBL" id="RDV11321.1"/>
    </source>
</evidence>
<evidence type="ECO:0000256" key="1">
    <source>
        <dbReference type="SAM" id="MobiDB-lite"/>
    </source>
</evidence>
<accession>A0A3D8L1M0</accession>
<reference evidence="3" key="1">
    <citation type="submission" date="2018-08" db="EMBL/GenBank/DDBJ databases">
        <authorList>
            <person name="Liu Z.-W."/>
            <person name="Du Z.-J."/>
        </authorList>
    </citation>
    <scope>NUCLEOTIDE SEQUENCE [LARGE SCALE GENOMIC DNA]</scope>
    <source>
        <strain evidence="3">H4X</strain>
    </source>
</reference>
<dbReference type="EMBL" id="QRGR01000044">
    <property type="protein sequence ID" value="RDV11321.1"/>
    <property type="molecule type" value="Genomic_DNA"/>
</dbReference>
<evidence type="ECO:0000313" key="3">
    <source>
        <dbReference type="Proteomes" id="UP000256708"/>
    </source>
</evidence>
<gene>
    <name evidence="2" type="ORF">DXT99_25140</name>
</gene>
<keyword evidence="3" id="KW-1185">Reference proteome</keyword>
<sequence>MKYLWTRRFLIVAFPYCTLLQLPYSQLVSIRQTRANAKQASGSKQAANHHSTDKGQLKEAGLIPLYPQILRQHFNGASKSQWSTGQVN</sequence>
<organism evidence="2 3">
    <name type="scientific">Pontibacter diazotrophicus</name>
    <dbReference type="NCBI Taxonomy" id="1400979"/>
    <lineage>
        <taxon>Bacteria</taxon>
        <taxon>Pseudomonadati</taxon>
        <taxon>Bacteroidota</taxon>
        <taxon>Cytophagia</taxon>
        <taxon>Cytophagales</taxon>
        <taxon>Hymenobacteraceae</taxon>
        <taxon>Pontibacter</taxon>
    </lineage>
</organism>
<feature type="compositionally biased region" description="Polar residues" evidence="1">
    <location>
        <begin position="38"/>
        <end position="49"/>
    </location>
</feature>
<dbReference type="Proteomes" id="UP000256708">
    <property type="component" value="Unassembled WGS sequence"/>
</dbReference>
<dbReference type="AlphaFoldDB" id="A0A3D8L1M0"/>
<feature type="region of interest" description="Disordered" evidence="1">
    <location>
        <begin position="38"/>
        <end position="58"/>
    </location>
</feature>